<dbReference type="RefSeq" id="WP_033516117.1">
    <property type="nucleotide sequence ID" value="NZ_JGYV01000026.1"/>
</dbReference>
<dbReference type="AlphaFoldDB" id="A0A087AKK2"/>
<evidence type="ECO:0000313" key="5">
    <source>
        <dbReference type="EMBL" id="KFI59302.1"/>
    </source>
</evidence>
<dbReference type="EC" id="3.2.1.55" evidence="5"/>
<dbReference type="CDD" id="cd18617">
    <property type="entry name" value="GH43_XynB-like"/>
    <property type="match status" value="1"/>
</dbReference>
<dbReference type="STRING" id="1688.BCUN_1643"/>
<dbReference type="Gene3D" id="2.115.10.20">
    <property type="entry name" value="Glycosyl hydrolase domain, family 43"/>
    <property type="match status" value="1"/>
</dbReference>
<dbReference type="Proteomes" id="UP000029067">
    <property type="component" value="Unassembled WGS sequence"/>
</dbReference>
<dbReference type="EC" id="3.2.1.37" evidence="5"/>
<keyword evidence="6" id="KW-1185">Reference proteome</keyword>
<name>A0A087AKK2_9BIFI</name>
<sequence length="508" mass="55968">MSGILNPVLRGMHPDPSWMWDEGHDRVALVNSTFEYVPGLPIHVTDDLAHYRLVGHAVDEAMAHELLLDYVLDSGGLYAPTLRMIHGRYAIACTVARMDDQAARDAGVDRKKLDLFLAAQGNFVLVADDLEGPWEGPYWIAGAEGIDPDLFEDADGIVYWTQTHGAPDPRVEGQGEIWTRPIDPDAWTFVAGSAMTPLWQGYGLDAVWAEGPHLYRMGEWTYLMTAEGGTGCDHGEMVMRAHTPHGLGEALTEAQPGRLFRPDPKNPFLTHRMLGNGEPVQCVGHADLLHHPRLGWWLACLGTRQTPTQWGPALNFLGRETFIAPINWEHEPTPRNVDVDGTPGWPVLSGDVGRLVRHLEADGEGVRILHVRFDRTDTQFLDVEDLLAEAGALTVRGREGMRYHRIQEERCVITVPAEGHLRIRQDDAHRLDLFSGPGYLRWSMHADGRVDEGSVQGNGPWKAIVAGGVVRLHGDGTAKPAAEVDIRALSTEWAGGFVGCTVGIELPA</sequence>
<evidence type="ECO:0000256" key="4">
    <source>
        <dbReference type="RuleBase" id="RU361187"/>
    </source>
</evidence>
<evidence type="ECO:0000256" key="3">
    <source>
        <dbReference type="ARBA" id="ARBA00023295"/>
    </source>
</evidence>
<protein>
    <submittedName>
        <fullName evidence="5">Alpha-L-arabinofuranosidase</fullName>
        <ecNumber evidence="5">3.2.1.37</ecNumber>
        <ecNumber evidence="5">3.2.1.55</ecNumber>
    </submittedName>
</protein>
<evidence type="ECO:0000313" key="6">
    <source>
        <dbReference type="Proteomes" id="UP000029067"/>
    </source>
</evidence>
<comment type="caution">
    <text evidence="5">The sequence shown here is derived from an EMBL/GenBank/DDBJ whole genome shotgun (WGS) entry which is preliminary data.</text>
</comment>
<evidence type="ECO:0000256" key="1">
    <source>
        <dbReference type="ARBA" id="ARBA00009865"/>
    </source>
</evidence>
<dbReference type="PANTHER" id="PTHR42812">
    <property type="entry name" value="BETA-XYLOSIDASE"/>
    <property type="match status" value="1"/>
</dbReference>
<dbReference type="InterPro" id="IPR023296">
    <property type="entry name" value="Glyco_hydro_beta-prop_sf"/>
</dbReference>
<dbReference type="PANTHER" id="PTHR42812:SF14">
    <property type="entry name" value="SECRETED PROTEIN"/>
    <property type="match status" value="1"/>
</dbReference>
<dbReference type="InterPro" id="IPR006710">
    <property type="entry name" value="Glyco_hydro_43"/>
</dbReference>
<keyword evidence="2 4" id="KW-0378">Hydrolase</keyword>
<dbReference type="GO" id="GO:0046556">
    <property type="term" value="F:alpha-L-arabinofuranosidase activity"/>
    <property type="evidence" value="ECO:0007669"/>
    <property type="project" value="UniProtKB-EC"/>
</dbReference>
<dbReference type="InterPro" id="IPR051795">
    <property type="entry name" value="Glycosyl_Hydrlase_43"/>
</dbReference>
<dbReference type="Pfam" id="PF04616">
    <property type="entry name" value="Glyco_hydro_43"/>
    <property type="match status" value="1"/>
</dbReference>
<dbReference type="OrthoDB" id="9801455at2"/>
<dbReference type="GO" id="GO:0009044">
    <property type="term" value="F:xylan 1,4-beta-xylosidase activity"/>
    <property type="evidence" value="ECO:0007669"/>
    <property type="project" value="UniProtKB-EC"/>
</dbReference>
<comment type="similarity">
    <text evidence="1 4">Belongs to the glycosyl hydrolase 43 family.</text>
</comment>
<gene>
    <name evidence="5" type="ORF">BCUN_1643</name>
</gene>
<dbReference type="EMBL" id="JGYV01000026">
    <property type="protein sequence ID" value="KFI59302.1"/>
    <property type="molecule type" value="Genomic_DNA"/>
</dbReference>
<proteinExistence type="inferred from homology"/>
<accession>A0A087AKK2</accession>
<dbReference type="eggNOG" id="COG3507">
    <property type="taxonomic scope" value="Bacteria"/>
</dbReference>
<organism evidence="5 6">
    <name type="scientific">Bifidobacterium cuniculi</name>
    <dbReference type="NCBI Taxonomy" id="1688"/>
    <lineage>
        <taxon>Bacteria</taxon>
        <taxon>Bacillati</taxon>
        <taxon>Actinomycetota</taxon>
        <taxon>Actinomycetes</taxon>
        <taxon>Bifidobacteriales</taxon>
        <taxon>Bifidobacteriaceae</taxon>
        <taxon>Bifidobacterium</taxon>
    </lineage>
</organism>
<evidence type="ECO:0000256" key="2">
    <source>
        <dbReference type="ARBA" id="ARBA00022801"/>
    </source>
</evidence>
<keyword evidence="3 4" id="KW-0326">Glycosidase</keyword>
<dbReference type="GO" id="GO:0005975">
    <property type="term" value="P:carbohydrate metabolic process"/>
    <property type="evidence" value="ECO:0007669"/>
    <property type="project" value="InterPro"/>
</dbReference>
<reference evidence="5 6" key="1">
    <citation type="submission" date="2014-03" db="EMBL/GenBank/DDBJ databases">
        <title>Genomics of Bifidobacteria.</title>
        <authorList>
            <person name="Ventura M."/>
            <person name="Milani C."/>
            <person name="Lugli G.A."/>
        </authorList>
    </citation>
    <scope>NUCLEOTIDE SEQUENCE [LARGE SCALE GENOMIC DNA]</scope>
    <source>
        <strain evidence="5 6">LMG 10738</strain>
    </source>
</reference>
<dbReference type="SUPFAM" id="SSF75005">
    <property type="entry name" value="Arabinanase/levansucrase/invertase"/>
    <property type="match status" value="1"/>
</dbReference>